<proteinExistence type="predicted"/>
<dbReference type="Gene3D" id="1.10.260.40">
    <property type="entry name" value="lambda repressor-like DNA-binding domains"/>
    <property type="match status" value="1"/>
</dbReference>
<dbReference type="Proteomes" id="UP001057381">
    <property type="component" value="Chromosome"/>
</dbReference>
<dbReference type="EMBL" id="CP073809">
    <property type="protein sequence ID" value="UTH13026.1"/>
    <property type="molecule type" value="Genomic_DNA"/>
</dbReference>
<evidence type="ECO:0000313" key="2">
    <source>
        <dbReference type="EMBL" id="UTH13026.1"/>
    </source>
</evidence>
<gene>
    <name evidence="2" type="ORF">KFV11_07010</name>
</gene>
<sequence>MIVCTLKEVMNQRNVKVSDIVRDTKVTRPTITALYNNRSKGIQFETMEKLCNYLNVNPNQLFTVSDLEVDYSLINDLEERIGTLKKVVALKMDNGINTHTVFFDLTILATNSEDKEIIVEADHIPYDEIGFLEFIFSVNENTDKEALEYLNSLRGSIKNHILGTLNDGIGNSIISKYEIDNILAAVRTDI</sequence>
<dbReference type="CDD" id="cd00093">
    <property type="entry name" value="HTH_XRE"/>
    <property type="match status" value="1"/>
</dbReference>
<dbReference type="PROSITE" id="PS50943">
    <property type="entry name" value="HTH_CROC1"/>
    <property type="match status" value="1"/>
</dbReference>
<organism evidence="2 3">
    <name type="scientific">Macrococcus equipercicus</name>
    <dbReference type="NCBI Taxonomy" id="69967"/>
    <lineage>
        <taxon>Bacteria</taxon>
        <taxon>Bacillati</taxon>
        <taxon>Bacillota</taxon>
        <taxon>Bacilli</taxon>
        <taxon>Bacillales</taxon>
        <taxon>Staphylococcaceae</taxon>
        <taxon>Macrococcus</taxon>
    </lineage>
</organism>
<accession>A0A9Q9BSB1</accession>
<dbReference type="InterPro" id="IPR010982">
    <property type="entry name" value="Lambda_DNA-bd_dom_sf"/>
</dbReference>
<reference evidence="2" key="1">
    <citation type="submission" date="2021-04" db="EMBL/GenBank/DDBJ databases">
        <title>Complete Genome Sequences of Macrococcus spp. from dog and cattle.</title>
        <authorList>
            <person name="Schwendener S."/>
            <person name="Perreten V."/>
        </authorList>
    </citation>
    <scope>NUCLEOTIDE SEQUENCE</scope>
    <source>
        <strain evidence="2">Epi0143-OL</strain>
    </source>
</reference>
<evidence type="ECO:0000313" key="3">
    <source>
        <dbReference type="Proteomes" id="UP001057381"/>
    </source>
</evidence>
<protein>
    <submittedName>
        <fullName evidence="2">Helix-turn-helix transcriptional regulator</fullName>
    </submittedName>
</protein>
<dbReference type="AlphaFoldDB" id="A0A9Q9BSB1"/>
<dbReference type="GO" id="GO:0003677">
    <property type="term" value="F:DNA binding"/>
    <property type="evidence" value="ECO:0007669"/>
    <property type="project" value="InterPro"/>
</dbReference>
<dbReference type="SMART" id="SM00530">
    <property type="entry name" value="HTH_XRE"/>
    <property type="match status" value="1"/>
</dbReference>
<evidence type="ECO:0000259" key="1">
    <source>
        <dbReference type="PROSITE" id="PS50943"/>
    </source>
</evidence>
<dbReference type="RefSeq" id="WP_254249567.1">
    <property type="nucleotide sequence ID" value="NZ_CP073809.1"/>
</dbReference>
<dbReference type="SUPFAM" id="SSF47413">
    <property type="entry name" value="lambda repressor-like DNA-binding domains"/>
    <property type="match status" value="1"/>
</dbReference>
<feature type="domain" description="HTH cro/C1-type" evidence="1">
    <location>
        <begin position="6"/>
        <end position="61"/>
    </location>
</feature>
<name>A0A9Q9BSB1_9STAP</name>
<dbReference type="KEGG" id="mequ:KFV11_07010"/>
<dbReference type="Pfam" id="PF13443">
    <property type="entry name" value="HTH_26"/>
    <property type="match status" value="1"/>
</dbReference>
<dbReference type="InterPro" id="IPR001387">
    <property type="entry name" value="Cro/C1-type_HTH"/>
</dbReference>